<evidence type="ECO:0008006" key="3">
    <source>
        <dbReference type="Google" id="ProtNLM"/>
    </source>
</evidence>
<sequence length="84" mass="9383">MPENFLLSANDASPLVVNTTPKEQTSDREPLRILVIGSRQGVTNTIQTLHRLRFAEVREWSPLLPGPNAGEVMSILARYISLVR</sequence>
<evidence type="ECO:0000313" key="1">
    <source>
        <dbReference type="EMBL" id="PSB23985.1"/>
    </source>
</evidence>
<accession>A0A2T1DU25</accession>
<dbReference type="EMBL" id="PVWK01000157">
    <property type="protein sequence ID" value="PSB23985.1"/>
    <property type="molecule type" value="Genomic_DNA"/>
</dbReference>
<keyword evidence="2" id="KW-1185">Reference proteome</keyword>
<protein>
    <recommendedName>
        <fullName evidence="3">Peptide ABC transporter substrate-binding protein</fullName>
    </recommendedName>
</protein>
<organism evidence="1 2">
    <name type="scientific">Stenomitos frigidus ULC18</name>
    <dbReference type="NCBI Taxonomy" id="2107698"/>
    <lineage>
        <taxon>Bacteria</taxon>
        <taxon>Bacillati</taxon>
        <taxon>Cyanobacteriota</taxon>
        <taxon>Cyanophyceae</taxon>
        <taxon>Leptolyngbyales</taxon>
        <taxon>Leptolyngbyaceae</taxon>
        <taxon>Stenomitos</taxon>
    </lineage>
</organism>
<proteinExistence type="predicted"/>
<name>A0A2T1DU25_9CYAN</name>
<reference evidence="2" key="1">
    <citation type="submission" date="2018-02" db="EMBL/GenBank/DDBJ databases">
        <authorList>
            <person name="Moore K."/>
            <person name="Momper L."/>
        </authorList>
    </citation>
    <scope>NUCLEOTIDE SEQUENCE [LARGE SCALE GENOMIC DNA]</scope>
    <source>
        <strain evidence="2">ULC18</strain>
    </source>
</reference>
<gene>
    <name evidence="1" type="ORF">C7B82_28940</name>
</gene>
<reference evidence="1 2" key="2">
    <citation type="submission" date="2018-03" db="EMBL/GenBank/DDBJ databases">
        <title>The ancient ancestry and fast evolution of plastids.</title>
        <authorList>
            <person name="Moore K.R."/>
            <person name="Magnabosco C."/>
            <person name="Momper L."/>
            <person name="Gold D.A."/>
            <person name="Bosak T."/>
            <person name="Fournier G.P."/>
        </authorList>
    </citation>
    <scope>NUCLEOTIDE SEQUENCE [LARGE SCALE GENOMIC DNA]</scope>
    <source>
        <strain evidence="1 2">ULC18</strain>
    </source>
</reference>
<dbReference type="OrthoDB" id="516702at2"/>
<dbReference type="AlphaFoldDB" id="A0A2T1DU25"/>
<dbReference type="RefSeq" id="WP_106260588.1">
    <property type="nucleotide sequence ID" value="NZ_CAWNSW010000030.1"/>
</dbReference>
<comment type="caution">
    <text evidence="1">The sequence shown here is derived from an EMBL/GenBank/DDBJ whole genome shotgun (WGS) entry which is preliminary data.</text>
</comment>
<evidence type="ECO:0000313" key="2">
    <source>
        <dbReference type="Proteomes" id="UP000239576"/>
    </source>
</evidence>
<dbReference type="Proteomes" id="UP000239576">
    <property type="component" value="Unassembled WGS sequence"/>
</dbReference>